<organism evidence="5 6">
    <name type="scientific">Pristionchus fissidentatus</name>
    <dbReference type="NCBI Taxonomy" id="1538716"/>
    <lineage>
        <taxon>Eukaryota</taxon>
        <taxon>Metazoa</taxon>
        <taxon>Ecdysozoa</taxon>
        <taxon>Nematoda</taxon>
        <taxon>Chromadorea</taxon>
        <taxon>Rhabditida</taxon>
        <taxon>Rhabditina</taxon>
        <taxon>Diplogasteromorpha</taxon>
        <taxon>Diplogasteroidea</taxon>
        <taxon>Neodiplogasteridae</taxon>
        <taxon>Pristionchus</taxon>
    </lineage>
</organism>
<dbReference type="EMBL" id="BTSY01000002">
    <property type="protein sequence ID" value="GMT16952.1"/>
    <property type="molecule type" value="Genomic_DNA"/>
</dbReference>
<accession>A0AAV5VDY0</accession>
<dbReference type="InterPro" id="IPR000717">
    <property type="entry name" value="PCI_dom"/>
</dbReference>
<dbReference type="PANTHER" id="PTHR12387">
    <property type="entry name" value="26S PROTEASOME NON-ATPASE REGULATORY SUBUNIT 8"/>
    <property type="match status" value="1"/>
</dbReference>
<dbReference type="Gene3D" id="1.25.40.990">
    <property type="match status" value="1"/>
</dbReference>
<proteinExistence type="inferred from homology"/>
<dbReference type="PROSITE" id="PS50250">
    <property type="entry name" value="PCI"/>
    <property type="match status" value="1"/>
</dbReference>
<dbReference type="GO" id="GO:0005829">
    <property type="term" value="C:cytosol"/>
    <property type="evidence" value="ECO:0007669"/>
    <property type="project" value="TreeGrafter"/>
</dbReference>
<dbReference type="FunFam" id="1.25.40.990:FF:000018">
    <property type="entry name" value="26S proteasome regulatory subunit"/>
    <property type="match status" value="1"/>
</dbReference>
<gene>
    <name evidence="5" type="ORF">PFISCL1PPCAC_8249</name>
</gene>
<dbReference type="AlphaFoldDB" id="A0AAV5VDY0"/>
<dbReference type="GO" id="GO:0008541">
    <property type="term" value="C:proteasome regulatory particle, lid subcomplex"/>
    <property type="evidence" value="ECO:0007669"/>
    <property type="project" value="TreeGrafter"/>
</dbReference>
<protein>
    <recommendedName>
        <fullName evidence="2">26S proteasome non-ATPase regulatory subunit 8</fullName>
    </recommendedName>
</protein>
<reference evidence="5" key="1">
    <citation type="submission" date="2023-10" db="EMBL/GenBank/DDBJ databases">
        <title>Genome assembly of Pristionchus species.</title>
        <authorList>
            <person name="Yoshida K."/>
            <person name="Sommer R.J."/>
        </authorList>
    </citation>
    <scope>NUCLEOTIDE SEQUENCE</scope>
    <source>
        <strain evidence="5">RS5133</strain>
    </source>
</reference>
<evidence type="ECO:0000256" key="1">
    <source>
        <dbReference type="ARBA" id="ARBA00009627"/>
    </source>
</evidence>
<comment type="caution">
    <text evidence="5">The sequence shown here is derived from an EMBL/GenBank/DDBJ whole genome shotgun (WGS) entry which is preliminary data.</text>
</comment>
<evidence type="ECO:0000259" key="4">
    <source>
        <dbReference type="PROSITE" id="PS50250"/>
    </source>
</evidence>
<keyword evidence="6" id="KW-1185">Reference proteome</keyword>
<dbReference type="Proteomes" id="UP001432322">
    <property type="component" value="Unassembled WGS sequence"/>
</dbReference>
<evidence type="ECO:0000313" key="5">
    <source>
        <dbReference type="EMBL" id="GMT16952.1"/>
    </source>
</evidence>
<evidence type="ECO:0000256" key="3">
    <source>
        <dbReference type="ARBA" id="ARBA00022942"/>
    </source>
</evidence>
<dbReference type="Pfam" id="PF10075">
    <property type="entry name" value="CSN8_PSD8_EIF3K"/>
    <property type="match status" value="1"/>
</dbReference>
<dbReference type="GO" id="GO:0043161">
    <property type="term" value="P:proteasome-mediated ubiquitin-dependent protein catabolic process"/>
    <property type="evidence" value="ECO:0007669"/>
    <property type="project" value="TreeGrafter"/>
</dbReference>
<dbReference type="GO" id="GO:0005634">
    <property type="term" value="C:nucleus"/>
    <property type="evidence" value="ECO:0007669"/>
    <property type="project" value="TreeGrafter"/>
</dbReference>
<name>A0AAV5VDY0_9BILA</name>
<feature type="non-terminal residue" evidence="5">
    <location>
        <position position="1"/>
    </location>
</feature>
<sequence>SLFLSGMSPIVELHKKLTAEWGKNGQRDLAAIEKILAEIKAATTLPGADQGLDSKALSTIHRDIYEITALSAALREDLRAFDDAIEQVMAYYASSTSDSDHKHLMIGLNLMYLVASNRLSEFHMLLEQVSQDVQRSNPYIAVPVTIEQSLMEGAYNKVALSEKNIPSPFFVPFFRVMTDAIRAEIATCMGKSFKKVPVSDAISLLIFKSADETIAFAKQRGWTLESNNSIIVLAASMEVDQAAKSTLEPSRIAKQTIFYAKQLEMIV</sequence>
<dbReference type="InterPro" id="IPR033464">
    <property type="entry name" value="CSN8_PSD8_EIF3K"/>
</dbReference>
<comment type="similarity">
    <text evidence="1">Belongs to the proteasome subunit S14 family.</text>
</comment>
<feature type="domain" description="PCI" evidence="4">
    <location>
        <begin position="76"/>
        <end position="253"/>
    </location>
</feature>
<evidence type="ECO:0000313" key="6">
    <source>
        <dbReference type="Proteomes" id="UP001432322"/>
    </source>
</evidence>
<dbReference type="InterPro" id="IPR006746">
    <property type="entry name" value="26S_Psome_Rpn12"/>
</dbReference>
<keyword evidence="3" id="KW-0647">Proteasome</keyword>
<evidence type="ECO:0000256" key="2">
    <source>
        <dbReference type="ARBA" id="ARBA00014939"/>
    </source>
</evidence>
<dbReference type="PANTHER" id="PTHR12387:SF0">
    <property type="entry name" value="26S PROTEASOME NON-ATPASE REGULATORY SUBUNIT 8"/>
    <property type="match status" value="1"/>
</dbReference>